<sequence length="68" mass="7362">MGAEVEQRQEQGGADGGRRGQRLDEGTEEGGVVAFGDGHERRLARRAAPCMSTRPQIRQEAGWAGRVL</sequence>
<feature type="region of interest" description="Disordered" evidence="1">
    <location>
        <begin position="1"/>
        <end position="68"/>
    </location>
</feature>
<reference evidence="2 3" key="1">
    <citation type="journal article" date="2019" name="Int. J. Syst. Evol. Microbiol.">
        <title>The Global Catalogue of Microorganisms (GCM) 10K type strain sequencing project: providing services to taxonomists for standard genome sequencing and annotation.</title>
        <authorList>
            <consortium name="The Broad Institute Genomics Platform"/>
            <consortium name="The Broad Institute Genome Sequencing Center for Infectious Disease"/>
            <person name="Wu L."/>
            <person name="Ma J."/>
        </authorList>
    </citation>
    <scope>NUCLEOTIDE SEQUENCE [LARGE SCALE GENOMIC DNA]</scope>
    <source>
        <strain evidence="2 3">JCM 14942</strain>
    </source>
</reference>
<proteinExistence type="predicted"/>
<name>A0ABN2A1A7_9ACTN</name>
<organism evidence="2 3">
    <name type="scientific">Nocardioides humi</name>
    <dbReference type="NCBI Taxonomy" id="449461"/>
    <lineage>
        <taxon>Bacteria</taxon>
        <taxon>Bacillati</taxon>
        <taxon>Actinomycetota</taxon>
        <taxon>Actinomycetes</taxon>
        <taxon>Propionibacteriales</taxon>
        <taxon>Nocardioidaceae</taxon>
        <taxon>Nocardioides</taxon>
    </lineage>
</organism>
<dbReference type="Proteomes" id="UP001500842">
    <property type="component" value="Unassembled WGS sequence"/>
</dbReference>
<evidence type="ECO:0000313" key="3">
    <source>
        <dbReference type="Proteomes" id="UP001500842"/>
    </source>
</evidence>
<comment type="caution">
    <text evidence="2">The sequence shown here is derived from an EMBL/GenBank/DDBJ whole genome shotgun (WGS) entry which is preliminary data.</text>
</comment>
<protein>
    <submittedName>
        <fullName evidence="2">Uncharacterized protein</fullName>
    </submittedName>
</protein>
<accession>A0ABN2A1A7</accession>
<evidence type="ECO:0000313" key="2">
    <source>
        <dbReference type="EMBL" id="GAA1509226.1"/>
    </source>
</evidence>
<dbReference type="EMBL" id="BAAAOR010000008">
    <property type="protein sequence ID" value="GAA1509226.1"/>
    <property type="molecule type" value="Genomic_DNA"/>
</dbReference>
<feature type="compositionally biased region" description="Basic and acidic residues" evidence="1">
    <location>
        <begin position="16"/>
        <end position="25"/>
    </location>
</feature>
<evidence type="ECO:0000256" key="1">
    <source>
        <dbReference type="SAM" id="MobiDB-lite"/>
    </source>
</evidence>
<keyword evidence="3" id="KW-1185">Reference proteome</keyword>
<gene>
    <name evidence="2" type="ORF">GCM10009788_11960</name>
</gene>